<accession>A0A8J4V7B6</accession>
<keyword evidence="2" id="KW-1185">Reference proteome</keyword>
<dbReference type="OrthoDB" id="21593at2759"/>
<comment type="caution">
    <text evidence="1">The sequence shown here is derived from an EMBL/GenBank/DDBJ whole genome shotgun (WGS) entry which is preliminary data.</text>
</comment>
<dbReference type="Proteomes" id="UP000695562">
    <property type="component" value="Unassembled WGS sequence"/>
</dbReference>
<sequence>MNDSATLHQSSPFFNKLKRRIDSENDHDGFHSKRFLSQSMANKIGILSLNDDDYSFQNNSNNNNNNSSVNNNSSNIFQNNSIFQQPTSMNINSNDIFKTSIIPEKQNLNRNDKNNNTIFNNNINNNNNSPVPATINNSMAIIPVEKIKSTESSPKLIPKIETLWDLVTNISKSTYPIIPPLTPRSVGEDKSRALILYSEPSEVIQGSLRKEVIEKRKQQLKQNQDLKPLDMEIDTNVHGININKTNKMEL</sequence>
<protein>
    <submittedName>
        <fullName evidence="1">Uncharacterized protein</fullName>
    </submittedName>
</protein>
<organism evidence="1 2">
    <name type="scientific">Polysphondylium violaceum</name>
    <dbReference type="NCBI Taxonomy" id="133409"/>
    <lineage>
        <taxon>Eukaryota</taxon>
        <taxon>Amoebozoa</taxon>
        <taxon>Evosea</taxon>
        <taxon>Eumycetozoa</taxon>
        <taxon>Dictyostelia</taxon>
        <taxon>Dictyosteliales</taxon>
        <taxon>Dictyosteliaceae</taxon>
        <taxon>Polysphondylium</taxon>
    </lineage>
</organism>
<dbReference type="AlphaFoldDB" id="A0A8J4V7B6"/>
<gene>
    <name evidence="1" type="ORF">CYY_004918</name>
</gene>
<reference evidence="1" key="1">
    <citation type="submission" date="2020-01" db="EMBL/GenBank/DDBJ databases">
        <title>Development of genomics and gene disruption for Polysphondylium violaceum indicates a role for the polyketide synthase stlB in stalk morphogenesis.</title>
        <authorList>
            <person name="Narita B."/>
            <person name="Kawabe Y."/>
            <person name="Kin K."/>
            <person name="Saito T."/>
            <person name="Gibbs R."/>
            <person name="Kuspa A."/>
            <person name="Muzny D."/>
            <person name="Queller D."/>
            <person name="Richards S."/>
            <person name="Strassman J."/>
            <person name="Sucgang R."/>
            <person name="Worley K."/>
            <person name="Schaap P."/>
        </authorList>
    </citation>
    <scope>NUCLEOTIDE SEQUENCE</scope>
    <source>
        <strain evidence="1">QSvi11</strain>
    </source>
</reference>
<dbReference type="EMBL" id="AJWJ01000183">
    <property type="protein sequence ID" value="KAF2073784.1"/>
    <property type="molecule type" value="Genomic_DNA"/>
</dbReference>
<proteinExistence type="predicted"/>
<name>A0A8J4V7B6_9MYCE</name>
<evidence type="ECO:0000313" key="2">
    <source>
        <dbReference type="Proteomes" id="UP000695562"/>
    </source>
</evidence>
<evidence type="ECO:0000313" key="1">
    <source>
        <dbReference type="EMBL" id="KAF2073784.1"/>
    </source>
</evidence>